<organism evidence="1 2">
    <name type="scientific">Streptomyces siamensis</name>
    <dbReference type="NCBI Taxonomy" id="1274986"/>
    <lineage>
        <taxon>Bacteria</taxon>
        <taxon>Bacillati</taxon>
        <taxon>Actinomycetota</taxon>
        <taxon>Actinomycetes</taxon>
        <taxon>Kitasatosporales</taxon>
        <taxon>Streptomycetaceae</taxon>
        <taxon>Streptomyces</taxon>
    </lineage>
</organism>
<dbReference type="SUPFAM" id="SSF46785">
    <property type="entry name" value="Winged helix' DNA-binding domain"/>
    <property type="match status" value="1"/>
</dbReference>
<proteinExistence type="predicted"/>
<protein>
    <submittedName>
        <fullName evidence="1">Helix-turn-helix domain-containing protein</fullName>
    </submittedName>
</protein>
<gene>
    <name evidence="1" type="ORF">GCM10023335_81300</name>
</gene>
<keyword evidence="2" id="KW-1185">Reference proteome</keyword>
<dbReference type="Gene3D" id="1.10.10.10">
    <property type="entry name" value="Winged helix-like DNA-binding domain superfamily/Winged helix DNA-binding domain"/>
    <property type="match status" value="1"/>
</dbReference>
<dbReference type="InterPro" id="IPR011991">
    <property type="entry name" value="ArsR-like_HTH"/>
</dbReference>
<sequence>MTEGDEMLRAPVSGQRLDILEWLRDPVAHFPVQRHGDLVEDGVSPEALAAKLGVSRAVARTHLDLLTGVGLLRAKRVRRRTFYSRDEYRIAEVGLFFEKGW</sequence>
<name>A0ABP9JLQ7_9ACTN</name>
<dbReference type="CDD" id="cd00090">
    <property type="entry name" value="HTH_ARSR"/>
    <property type="match status" value="1"/>
</dbReference>
<dbReference type="InterPro" id="IPR036390">
    <property type="entry name" value="WH_DNA-bd_sf"/>
</dbReference>
<evidence type="ECO:0000313" key="1">
    <source>
        <dbReference type="EMBL" id="GAA5035458.1"/>
    </source>
</evidence>
<evidence type="ECO:0000313" key="2">
    <source>
        <dbReference type="Proteomes" id="UP001501759"/>
    </source>
</evidence>
<accession>A0ABP9JLQ7</accession>
<comment type="caution">
    <text evidence="1">The sequence shown here is derived from an EMBL/GenBank/DDBJ whole genome shotgun (WGS) entry which is preliminary data.</text>
</comment>
<dbReference type="Proteomes" id="UP001501759">
    <property type="component" value="Unassembled WGS sequence"/>
</dbReference>
<dbReference type="EMBL" id="BAABKB010000044">
    <property type="protein sequence ID" value="GAA5035458.1"/>
    <property type="molecule type" value="Genomic_DNA"/>
</dbReference>
<reference evidence="2" key="1">
    <citation type="journal article" date="2019" name="Int. J. Syst. Evol. Microbiol.">
        <title>The Global Catalogue of Microorganisms (GCM) 10K type strain sequencing project: providing services to taxonomists for standard genome sequencing and annotation.</title>
        <authorList>
            <consortium name="The Broad Institute Genomics Platform"/>
            <consortium name="The Broad Institute Genome Sequencing Center for Infectious Disease"/>
            <person name="Wu L."/>
            <person name="Ma J."/>
        </authorList>
    </citation>
    <scope>NUCLEOTIDE SEQUENCE [LARGE SCALE GENOMIC DNA]</scope>
    <source>
        <strain evidence="2">JCM 18409</strain>
    </source>
</reference>
<dbReference type="InterPro" id="IPR036388">
    <property type="entry name" value="WH-like_DNA-bd_sf"/>
</dbReference>